<evidence type="ECO:0000313" key="5">
    <source>
        <dbReference type="Proteomes" id="UP000255277"/>
    </source>
</evidence>
<dbReference type="Gene3D" id="2.40.30.20">
    <property type="match status" value="1"/>
</dbReference>
<dbReference type="SUPFAM" id="SSF50615">
    <property type="entry name" value="N-terminal domain of alpha and beta subunits of F1 ATP synthase"/>
    <property type="match status" value="1"/>
</dbReference>
<dbReference type="PANTHER" id="PTHR48082">
    <property type="entry name" value="ATP SYNTHASE SUBUNIT ALPHA, MITOCHONDRIAL"/>
    <property type="match status" value="1"/>
</dbReference>
<dbReference type="InterPro" id="IPR023366">
    <property type="entry name" value="ATP_synth_asu-like_sf"/>
</dbReference>
<evidence type="ECO:0000313" key="4">
    <source>
        <dbReference type="EMBL" id="SUM34243.1"/>
    </source>
</evidence>
<accession>A0A380FLB0</accession>
<dbReference type="GO" id="GO:0016787">
    <property type="term" value="F:hydrolase activity"/>
    <property type="evidence" value="ECO:0007669"/>
    <property type="project" value="UniProtKB-KW"/>
</dbReference>
<dbReference type="EC" id="3.6.3.14" evidence="4"/>
<dbReference type="GO" id="GO:0045259">
    <property type="term" value="C:proton-transporting ATP synthase complex"/>
    <property type="evidence" value="ECO:0007669"/>
    <property type="project" value="InterPro"/>
</dbReference>
<comment type="similarity">
    <text evidence="1">Belongs to the ATPase alpha/beta chains family.</text>
</comment>
<dbReference type="GO" id="GO:0046933">
    <property type="term" value="F:proton-transporting ATP synthase activity, rotational mechanism"/>
    <property type="evidence" value="ECO:0007669"/>
    <property type="project" value="InterPro"/>
</dbReference>
<evidence type="ECO:0000256" key="1">
    <source>
        <dbReference type="ARBA" id="ARBA00008936"/>
    </source>
</evidence>
<sequence>MAIKAEEISALLRSQIENYESETSVTDVGTVLQIGDGIALIHGLNDVMAGELVEI</sequence>
<dbReference type="PANTHER" id="PTHR48082:SF2">
    <property type="entry name" value="ATP SYNTHASE SUBUNIT ALPHA, MITOCHONDRIAL"/>
    <property type="match status" value="1"/>
</dbReference>
<dbReference type="InterPro" id="IPR036121">
    <property type="entry name" value="ATPase_F1/V1/A1_a/bsu_N_sf"/>
</dbReference>
<dbReference type="EMBL" id="UHDK01000001">
    <property type="protein sequence ID" value="SUM34243.1"/>
    <property type="molecule type" value="Genomic_DNA"/>
</dbReference>
<keyword evidence="2" id="KW-0813">Transport</keyword>
<proteinExistence type="inferred from homology"/>
<dbReference type="Proteomes" id="UP000255277">
    <property type="component" value="Unassembled WGS sequence"/>
</dbReference>
<gene>
    <name evidence="4" type="primary">atpA_5</name>
    <name evidence="4" type="ORF">NCTC12195_03758</name>
</gene>
<evidence type="ECO:0000256" key="2">
    <source>
        <dbReference type="ARBA" id="ARBA00022448"/>
    </source>
</evidence>
<dbReference type="InterPro" id="IPR005294">
    <property type="entry name" value="ATP_synth_F1_asu"/>
</dbReference>
<dbReference type="GO" id="GO:0005524">
    <property type="term" value="F:ATP binding"/>
    <property type="evidence" value="ECO:0007669"/>
    <property type="project" value="UniProtKB-KW"/>
</dbReference>
<organism evidence="4 5">
    <name type="scientific">Staphylococcus gallinarum</name>
    <dbReference type="NCBI Taxonomy" id="1293"/>
    <lineage>
        <taxon>Bacteria</taxon>
        <taxon>Bacillati</taxon>
        <taxon>Bacillota</taxon>
        <taxon>Bacilli</taxon>
        <taxon>Bacillales</taxon>
        <taxon>Staphylococcaceae</taxon>
        <taxon>Staphylococcus</taxon>
    </lineage>
</organism>
<dbReference type="GO" id="GO:0043531">
    <property type="term" value="F:ADP binding"/>
    <property type="evidence" value="ECO:0007669"/>
    <property type="project" value="TreeGrafter"/>
</dbReference>
<keyword evidence="3" id="KW-1278">Translocase</keyword>
<reference evidence="4 5" key="1">
    <citation type="submission" date="2018-06" db="EMBL/GenBank/DDBJ databases">
        <authorList>
            <consortium name="Pathogen Informatics"/>
            <person name="Doyle S."/>
        </authorList>
    </citation>
    <scope>NUCLEOTIDE SEQUENCE [LARGE SCALE GENOMIC DNA]</scope>
    <source>
        <strain evidence="4 5">NCTC12195</strain>
    </source>
</reference>
<dbReference type="AlphaFoldDB" id="A0A380FLB0"/>
<protein>
    <submittedName>
        <fullName evidence="4">ATP synthase F0F1 subunit alpha</fullName>
        <ecNumber evidence="4">3.6.3.14</ecNumber>
    </submittedName>
</protein>
<name>A0A380FLB0_STAGA</name>
<evidence type="ECO:0000256" key="3">
    <source>
        <dbReference type="ARBA" id="ARBA00022967"/>
    </source>
</evidence>
<keyword evidence="4" id="KW-0378">Hydrolase</keyword>